<dbReference type="Proteomes" id="UP000465062">
    <property type="component" value="Chromosome"/>
</dbReference>
<reference evidence="1 2" key="1">
    <citation type="submission" date="2019-06" db="EMBL/GenBank/DDBJ databases">
        <title>An operon consisting of a P-type ATPase gene and a transcriptional regular gene given the different cadmium resistance in Bacillus vietamensis 151-6 and Bacillus marisflavi 151-25.</title>
        <authorList>
            <person name="Yu X."/>
        </authorList>
    </citation>
    <scope>NUCLEOTIDE SEQUENCE [LARGE SCALE GENOMIC DNA]</scope>
    <source>
        <strain evidence="1 2">151-6</strain>
    </source>
</reference>
<accession>A0A6I6UFR3</accession>
<proteinExistence type="predicted"/>
<evidence type="ECO:0000313" key="2">
    <source>
        <dbReference type="Proteomes" id="UP000465062"/>
    </source>
</evidence>
<dbReference type="KEGG" id="bvq:FHE72_12345"/>
<dbReference type="EMBL" id="CP047394">
    <property type="protein sequence ID" value="QHE61715.1"/>
    <property type="molecule type" value="Genomic_DNA"/>
</dbReference>
<sequence>MLQKRIQQYIDEMKGSDIPVHLFKQERDYVLNHGLLDADEVAARKRVHAFRMHISSVVRKKPRN</sequence>
<name>A0A6I6UFR3_9BACI</name>
<dbReference type="RefSeq" id="WP_159362077.1">
    <property type="nucleotide sequence ID" value="NZ_CP047394.1"/>
</dbReference>
<dbReference type="AlphaFoldDB" id="A0A6I6UFR3"/>
<organism evidence="1 2">
    <name type="scientific">Rossellomorea vietnamensis</name>
    <dbReference type="NCBI Taxonomy" id="218284"/>
    <lineage>
        <taxon>Bacteria</taxon>
        <taxon>Bacillati</taxon>
        <taxon>Bacillota</taxon>
        <taxon>Bacilli</taxon>
        <taxon>Bacillales</taxon>
        <taxon>Bacillaceae</taxon>
        <taxon>Rossellomorea</taxon>
    </lineage>
</organism>
<protein>
    <submittedName>
        <fullName evidence="1">Uncharacterized protein</fullName>
    </submittedName>
</protein>
<gene>
    <name evidence="1" type="ORF">FHE72_12345</name>
</gene>
<evidence type="ECO:0000313" key="1">
    <source>
        <dbReference type="EMBL" id="QHE61715.1"/>
    </source>
</evidence>